<dbReference type="PANTHER" id="PTHR32063:SF19">
    <property type="entry name" value="CATION EFFLUX SYSTEM PROTEIN CUSA"/>
    <property type="match status" value="1"/>
</dbReference>
<dbReference type="GO" id="GO:0005886">
    <property type="term" value="C:plasma membrane"/>
    <property type="evidence" value="ECO:0007669"/>
    <property type="project" value="TreeGrafter"/>
</dbReference>
<dbReference type="Gene3D" id="1.20.1640.10">
    <property type="entry name" value="Multidrug efflux transporter AcrB transmembrane domain"/>
    <property type="match status" value="1"/>
</dbReference>
<name>T1BBI2_9ZZZZ</name>
<dbReference type="Gene3D" id="3.30.2090.10">
    <property type="entry name" value="Multidrug efflux transporter AcrB TolC docking domain, DN and DC subdomains"/>
    <property type="match status" value="1"/>
</dbReference>
<dbReference type="GO" id="GO:0042910">
    <property type="term" value="F:xenobiotic transmembrane transporter activity"/>
    <property type="evidence" value="ECO:0007669"/>
    <property type="project" value="TreeGrafter"/>
</dbReference>
<keyword evidence="1" id="KW-0812">Transmembrane</keyword>
<dbReference type="Pfam" id="PF00873">
    <property type="entry name" value="ACR_tran"/>
    <property type="match status" value="1"/>
</dbReference>
<feature type="transmembrane region" description="Helical" evidence="1">
    <location>
        <begin position="235"/>
        <end position="259"/>
    </location>
</feature>
<dbReference type="InterPro" id="IPR001036">
    <property type="entry name" value="Acrflvin-R"/>
</dbReference>
<protein>
    <submittedName>
        <fullName evidence="2">Heavy metal efflux pump, CzcA family</fullName>
    </submittedName>
</protein>
<reference evidence="2" key="2">
    <citation type="journal article" date="2014" name="ISME J.">
        <title>Microbial stratification in low pH oxic and suboxic macroscopic growths along an acid mine drainage.</title>
        <authorList>
            <person name="Mendez-Garcia C."/>
            <person name="Mesa V."/>
            <person name="Sprenger R.R."/>
            <person name="Richter M."/>
            <person name="Diez M.S."/>
            <person name="Solano J."/>
            <person name="Bargiela R."/>
            <person name="Golyshina O.V."/>
            <person name="Manteca A."/>
            <person name="Ramos J.L."/>
            <person name="Gallego J.R."/>
            <person name="Llorente I."/>
            <person name="Martins Dos Santos V.A."/>
            <person name="Jensen O.N."/>
            <person name="Pelaez A.I."/>
            <person name="Sanchez J."/>
            <person name="Ferrer M."/>
        </authorList>
    </citation>
    <scope>NUCLEOTIDE SEQUENCE</scope>
</reference>
<comment type="caution">
    <text evidence="2">The sequence shown here is derived from an EMBL/GenBank/DDBJ whole genome shotgun (WGS) entry which is preliminary data.</text>
</comment>
<evidence type="ECO:0000256" key="1">
    <source>
        <dbReference type="SAM" id="Phobius"/>
    </source>
</evidence>
<keyword evidence="1" id="KW-0472">Membrane</keyword>
<dbReference type="Gene3D" id="3.30.70.1440">
    <property type="entry name" value="Multidrug efflux transporter AcrB pore domain"/>
    <property type="match status" value="1"/>
</dbReference>
<dbReference type="EMBL" id="AUZY01003196">
    <property type="protein sequence ID" value="EQD70291.1"/>
    <property type="molecule type" value="Genomic_DNA"/>
</dbReference>
<feature type="transmembrane region" description="Helical" evidence="1">
    <location>
        <begin position="183"/>
        <end position="201"/>
    </location>
</feature>
<feature type="transmembrane region" description="Helical" evidence="1">
    <location>
        <begin position="208"/>
        <end position="229"/>
    </location>
</feature>
<dbReference type="SUPFAM" id="SSF82866">
    <property type="entry name" value="Multidrug efflux transporter AcrB transmembrane domain"/>
    <property type="match status" value="1"/>
</dbReference>
<organism evidence="2">
    <name type="scientific">mine drainage metagenome</name>
    <dbReference type="NCBI Taxonomy" id="410659"/>
    <lineage>
        <taxon>unclassified sequences</taxon>
        <taxon>metagenomes</taxon>
        <taxon>ecological metagenomes</taxon>
    </lineage>
</organism>
<accession>T1BBI2</accession>
<feature type="transmembrane region" description="Helical" evidence="1">
    <location>
        <begin position="322"/>
        <end position="347"/>
    </location>
</feature>
<dbReference type="AlphaFoldDB" id="T1BBI2"/>
<proteinExistence type="predicted"/>
<reference evidence="2" key="1">
    <citation type="submission" date="2013-08" db="EMBL/GenBank/DDBJ databases">
        <authorList>
            <person name="Mendez C."/>
            <person name="Richter M."/>
            <person name="Ferrer M."/>
            <person name="Sanchez J."/>
        </authorList>
    </citation>
    <scope>NUCLEOTIDE SEQUENCE</scope>
</reference>
<gene>
    <name evidence="2" type="ORF">B1B_05085</name>
</gene>
<feature type="non-terminal residue" evidence="2">
    <location>
        <position position="1"/>
    </location>
</feature>
<keyword evidence="1" id="KW-1133">Transmembrane helix</keyword>
<dbReference type="PANTHER" id="PTHR32063">
    <property type="match status" value="1"/>
</dbReference>
<dbReference type="SUPFAM" id="SSF82714">
    <property type="entry name" value="Multidrug efflux transporter AcrB TolC docking domain, DN and DC subdomains"/>
    <property type="match status" value="1"/>
</dbReference>
<dbReference type="InterPro" id="IPR027463">
    <property type="entry name" value="AcrB_DN_DC_subdom"/>
</dbReference>
<feature type="transmembrane region" description="Helical" evidence="1">
    <location>
        <begin position="294"/>
        <end position="310"/>
    </location>
</feature>
<sequence length="378" mass="41256">LAVLGKLSNQIARAITPVRGTLSAIANQTLGGYYLDIHVRRDVAARYGLTVGAVQRVISMAIGGERIGTMVLGVERYPINLRYPVNLRDQPDELRQLPVMLPGGGSIPLGMVATLRYDAGPPSIDSYDTRTVNYINVTTQVSDLVGYVRRADAAIAEGVTPPPGYTYEWVGQYQQIRAANHRLALAVPLALLAIIVLLFLATGHFMRVLGVLLAVPFGLVGAFWALWFMHYQLSVAVWVGIIALAGLAAEMGLVLLVYLDVTLREFRDTGRLRNRNDLLEAVYTGTVRRIRPKTMTVSAALVGLAPLLWAQGSGADIMRHLAVPMIFGLITSFILELMVLPTLYYMVMSYALRHQFEPHTPPSAGEGHLGQLNLGDSV</sequence>
<evidence type="ECO:0000313" key="2">
    <source>
        <dbReference type="EMBL" id="EQD70291.1"/>
    </source>
</evidence>